<dbReference type="eggNOG" id="KOG4319">
    <property type="taxonomic scope" value="Eukaryota"/>
</dbReference>
<dbReference type="GO" id="GO:0006357">
    <property type="term" value="P:regulation of transcription by RNA polymerase II"/>
    <property type="evidence" value="ECO:0000318"/>
    <property type="project" value="GO_Central"/>
</dbReference>
<dbReference type="EMBL" id="DS470163">
    <property type="protein sequence ID" value="EDO30054.1"/>
    <property type="molecule type" value="Genomic_DNA"/>
</dbReference>
<dbReference type="GO" id="GO:0045786">
    <property type="term" value="P:negative regulation of cell cycle"/>
    <property type="evidence" value="ECO:0000318"/>
    <property type="project" value="GO_Central"/>
</dbReference>
<evidence type="ECO:0008006" key="3">
    <source>
        <dbReference type="Google" id="ProtNLM"/>
    </source>
</evidence>
<gene>
    <name evidence="1" type="ORF">NEMVEDRAFT_v1g176307</name>
</gene>
<accession>A7T1V1</accession>
<dbReference type="Pfam" id="PF10195">
    <property type="entry name" value="Phospho_p8"/>
    <property type="match status" value="1"/>
</dbReference>
<dbReference type="HOGENOM" id="CLU_180450_0_0_1"/>
<dbReference type="PANTHER" id="PTHR17149:SF4">
    <property type="entry name" value="RH17958P"/>
    <property type="match status" value="1"/>
</dbReference>
<evidence type="ECO:0000313" key="2">
    <source>
        <dbReference type="Proteomes" id="UP000001593"/>
    </source>
</evidence>
<dbReference type="STRING" id="45351.A7T1V1"/>
<name>A7T1V1_NEMVE</name>
<dbReference type="GO" id="GO:0005634">
    <property type="term" value="C:nucleus"/>
    <property type="evidence" value="ECO:0000318"/>
    <property type="project" value="GO_Central"/>
</dbReference>
<keyword evidence="2" id="KW-1185">Reference proteome</keyword>
<dbReference type="GO" id="GO:0008285">
    <property type="term" value="P:negative regulation of cell population proliferation"/>
    <property type="evidence" value="ECO:0000318"/>
    <property type="project" value="GO_Central"/>
</dbReference>
<proteinExistence type="predicted"/>
<protein>
    <recommendedName>
        <fullName evidence="3">Nuclear protein 1</fullName>
    </recommendedName>
</protein>
<dbReference type="InterPro" id="IPR018792">
    <property type="entry name" value="NUPR1-like"/>
</dbReference>
<dbReference type="AlphaFoldDB" id="A7T1V1"/>
<evidence type="ECO:0000313" key="1">
    <source>
        <dbReference type="EMBL" id="EDO30054.1"/>
    </source>
</evidence>
<organism evidence="1 2">
    <name type="scientific">Nematostella vectensis</name>
    <name type="common">Starlet sea anemone</name>
    <dbReference type="NCBI Taxonomy" id="45351"/>
    <lineage>
        <taxon>Eukaryota</taxon>
        <taxon>Metazoa</taxon>
        <taxon>Cnidaria</taxon>
        <taxon>Anthozoa</taxon>
        <taxon>Hexacorallia</taxon>
        <taxon>Actiniaria</taxon>
        <taxon>Edwardsiidae</taxon>
        <taxon>Nematostella</taxon>
    </lineage>
</organism>
<dbReference type="PhylomeDB" id="A7T1V1"/>
<dbReference type="Proteomes" id="UP000001593">
    <property type="component" value="Unassembled WGS sequence"/>
</dbReference>
<dbReference type="PANTHER" id="PTHR17149">
    <property type="entry name" value="NUCLEAR PROTEIN 1 AND 2"/>
    <property type="match status" value="1"/>
</dbReference>
<dbReference type="InParanoid" id="A7T1V1"/>
<sequence length="66" mass="7908">MEPYFDEYDYYNFDRNVVEGNTRKGRSKREACLNTNRFCPGGHERKVLEKYRNTEKNRAAKPSKKT</sequence>
<dbReference type="OMA" id="KYHNSEM"/>
<reference evidence="1 2" key="1">
    <citation type="journal article" date="2007" name="Science">
        <title>Sea anemone genome reveals ancestral eumetazoan gene repertoire and genomic organization.</title>
        <authorList>
            <person name="Putnam N.H."/>
            <person name="Srivastava M."/>
            <person name="Hellsten U."/>
            <person name="Dirks B."/>
            <person name="Chapman J."/>
            <person name="Salamov A."/>
            <person name="Terry A."/>
            <person name="Shapiro H."/>
            <person name="Lindquist E."/>
            <person name="Kapitonov V.V."/>
            <person name="Jurka J."/>
            <person name="Genikhovich G."/>
            <person name="Grigoriev I.V."/>
            <person name="Lucas S.M."/>
            <person name="Steele R.E."/>
            <person name="Finnerty J.R."/>
            <person name="Technau U."/>
            <person name="Martindale M.Q."/>
            <person name="Rokhsar D.S."/>
        </authorList>
    </citation>
    <scope>NUCLEOTIDE SEQUENCE [LARGE SCALE GENOMIC DNA]</scope>
    <source>
        <strain evidence="2">CH2 X CH6</strain>
    </source>
</reference>